<dbReference type="InterPro" id="IPR042655">
    <property type="entry name" value="LRC72"/>
</dbReference>
<evidence type="ECO:0000256" key="1">
    <source>
        <dbReference type="SAM" id="MobiDB-lite"/>
    </source>
</evidence>
<organism evidence="2 3">
    <name type="scientific">Hyalella azteca</name>
    <name type="common">Amphipod</name>
    <dbReference type="NCBI Taxonomy" id="294128"/>
    <lineage>
        <taxon>Eukaryota</taxon>
        <taxon>Metazoa</taxon>
        <taxon>Ecdysozoa</taxon>
        <taxon>Arthropoda</taxon>
        <taxon>Crustacea</taxon>
        <taxon>Multicrustacea</taxon>
        <taxon>Malacostraca</taxon>
        <taxon>Eumalacostraca</taxon>
        <taxon>Peracarida</taxon>
        <taxon>Amphipoda</taxon>
        <taxon>Senticaudata</taxon>
        <taxon>Talitrida</taxon>
        <taxon>Talitroidea</taxon>
        <taxon>Hyalellidae</taxon>
        <taxon>Hyalella</taxon>
    </lineage>
</organism>
<dbReference type="Gene3D" id="3.80.10.10">
    <property type="entry name" value="Ribonuclease Inhibitor"/>
    <property type="match status" value="1"/>
</dbReference>
<gene>
    <name evidence="3" type="primary">LOC108681012</name>
</gene>
<dbReference type="InterPro" id="IPR001611">
    <property type="entry name" value="Leu-rich_rpt"/>
</dbReference>
<dbReference type="PANTHER" id="PTHR46759:SF1">
    <property type="entry name" value="LEUCINE-RICH REPEAT-CONTAINING PROTEIN 72"/>
    <property type="match status" value="1"/>
</dbReference>
<keyword evidence="2" id="KW-1185">Reference proteome</keyword>
<dbReference type="SUPFAM" id="SSF52058">
    <property type="entry name" value="L domain-like"/>
    <property type="match status" value="1"/>
</dbReference>
<protein>
    <submittedName>
        <fullName evidence="3">Leucine-rich repeat-containing protein ODA7-like</fullName>
    </submittedName>
</protein>
<sequence length="128" mass="14299">MQINDFSDAMAPTESTGPQRRSAAPVRKSAAAKPEVTHVHLQGRGISELKEMDAFLQARVMFLQHNLLQSTRGLNCLLHLQELYLQHNCITRLTGLQRLQQLRVLVLNHNALSVLEGLPPSLICLQVV</sequence>
<dbReference type="KEGG" id="hazt:108681012"/>
<dbReference type="Proteomes" id="UP000694843">
    <property type="component" value="Unplaced"/>
</dbReference>
<dbReference type="RefSeq" id="XP_018025437.2">
    <property type="nucleotide sequence ID" value="XM_018169948.2"/>
</dbReference>
<proteinExistence type="predicted"/>
<evidence type="ECO:0000313" key="3">
    <source>
        <dbReference type="RefSeq" id="XP_018025437.2"/>
    </source>
</evidence>
<accession>A0A8B7PIW9</accession>
<dbReference type="PROSITE" id="PS51450">
    <property type="entry name" value="LRR"/>
    <property type="match status" value="2"/>
</dbReference>
<dbReference type="OrthoDB" id="271226at2759"/>
<feature type="region of interest" description="Disordered" evidence="1">
    <location>
        <begin position="1"/>
        <end position="34"/>
    </location>
</feature>
<reference evidence="3" key="1">
    <citation type="submission" date="2025-08" db="UniProtKB">
        <authorList>
            <consortium name="RefSeq"/>
        </authorList>
    </citation>
    <scope>IDENTIFICATION</scope>
    <source>
        <tissue evidence="3">Whole organism</tissue>
    </source>
</reference>
<dbReference type="InterPro" id="IPR032675">
    <property type="entry name" value="LRR_dom_sf"/>
</dbReference>
<name>A0A8B7PIW9_HYAAZ</name>
<dbReference type="PANTHER" id="PTHR46759">
    <property type="entry name" value="LEUCINE-RICH REPEAT-CONTAINING PROTEIN 72"/>
    <property type="match status" value="1"/>
</dbReference>
<dbReference type="SMART" id="SM00365">
    <property type="entry name" value="LRR_SD22"/>
    <property type="match status" value="2"/>
</dbReference>
<dbReference type="GeneID" id="108681012"/>
<dbReference type="AlphaFoldDB" id="A0A8B7PIW9"/>
<evidence type="ECO:0000313" key="2">
    <source>
        <dbReference type="Proteomes" id="UP000694843"/>
    </source>
</evidence>